<comment type="caution">
    <text evidence="1">The sequence shown here is derived from an EMBL/GenBank/DDBJ whole genome shotgun (WGS) entry which is preliminary data.</text>
</comment>
<proteinExistence type="predicted"/>
<evidence type="ECO:0000313" key="2">
    <source>
        <dbReference type="Proteomes" id="UP000814140"/>
    </source>
</evidence>
<name>A0ACB8SUF5_9AGAM</name>
<organism evidence="1 2">
    <name type="scientific">Artomyces pyxidatus</name>
    <dbReference type="NCBI Taxonomy" id="48021"/>
    <lineage>
        <taxon>Eukaryota</taxon>
        <taxon>Fungi</taxon>
        <taxon>Dikarya</taxon>
        <taxon>Basidiomycota</taxon>
        <taxon>Agaricomycotina</taxon>
        <taxon>Agaricomycetes</taxon>
        <taxon>Russulales</taxon>
        <taxon>Auriscalpiaceae</taxon>
        <taxon>Artomyces</taxon>
    </lineage>
</organism>
<protein>
    <submittedName>
        <fullName evidence="1">Uncharacterized protein</fullName>
    </submittedName>
</protein>
<reference evidence="1" key="2">
    <citation type="journal article" date="2022" name="New Phytol.">
        <title>Evolutionary transition to the ectomycorrhizal habit in the genomes of a hyperdiverse lineage of mushroom-forming fungi.</title>
        <authorList>
            <person name="Looney B."/>
            <person name="Miyauchi S."/>
            <person name="Morin E."/>
            <person name="Drula E."/>
            <person name="Courty P.E."/>
            <person name="Kohler A."/>
            <person name="Kuo A."/>
            <person name="LaButti K."/>
            <person name="Pangilinan J."/>
            <person name="Lipzen A."/>
            <person name="Riley R."/>
            <person name="Andreopoulos W."/>
            <person name="He G."/>
            <person name="Johnson J."/>
            <person name="Nolan M."/>
            <person name="Tritt A."/>
            <person name="Barry K.W."/>
            <person name="Grigoriev I.V."/>
            <person name="Nagy L.G."/>
            <person name="Hibbett D."/>
            <person name="Henrissat B."/>
            <person name="Matheny P.B."/>
            <person name="Labbe J."/>
            <person name="Martin F.M."/>
        </authorList>
    </citation>
    <scope>NUCLEOTIDE SEQUENCE</scope>
    <source>
        <strain evidence="1">HHB10654</strain>
    </source>
</reference>
<dbReference type="EMBL" id="MU277227">
    <property type="protein sequence ID" value="KAI0059361.1"/>
    <property type="molecule type" value="Genomic_DNA"/>
</dbReference>
<evidence type="ECO:0000313" key="1">
    <source>
        <dbReference type="EMBL" id="KAI0059361.1"/>
    </source>
</evidence>
<accession>A0ACB8SUF5</accession>
<sequence length="163" mass="19236">MLPGRSLVRHYASLAEEQDYWDSAARWKRYLAASDDRLGGLNPPLGRHLTNIPLIMSYVPRLLPTYRESVIADDEESEYELAPVVYLKWHKMVYPGKKHPSIRKTTKVIKQLSSRDRREIYRISRMLPDEVVFHKSFQWTPEYSDLWASWLNSKELDLAIVFQ</sequence>
<dbReference type="Proteomes" id="UP000814140">
    <property type="component" value="Unassembled WGS sequence"/>
</dbReference>
<gene>
    <name evidence="1" type="ORF">BV25DRAFT_1809277</name>
</gene>
<reference evidence="1" key="1">
    <citation type="submission" date="2021-03" db="EMBL/GenBank/DDBJ databases">
        <authorList>
            <consortium name="DOE Joint Genome Institute"/>
            <person name="Ahrendt S."/>
            <person name="Looney B.P."/>
            <person name="Miyauchi S."/>
            <person name="Morin E."/>
            <person name="Drula E."/>
            <person name="Courty P.E."/>
            <person name="Chicoki N."/>
            <person name="Fauchery L."/>
            <person name="Kohler A."/>
            <person name="Kuo A."/>
            <person name="Labutti K."/>
            <person name="Pangilinan J."/>
            <person name="Lipzen A."/>
            <person name="Riley R."/>
            <person name="Andreopoulos W."/>
            <person name="He G."/>
            <person name="Johnson J."/>
            <person name="Barry K.W."/>
            <person name="Grigoriev I.V."/>
            <person name="Nagy L."/>
            <person name="Hibbett D."/>
            <person name="Henrissat B."/>
            <person name="Matheny P.B."/>
            <person name="Labbe J."/>
            <person name="Martin F."/>
        </authorList>
    </citation>
    <scope>NUCLEOTIDE SEQUENCE</scope>
    <source>
        <strain evidence="1">HHB10654</strain>
    </source>
</reference>
<keyword evidence="2" id="KW-1185">Reference proteome</keyword>